<dbReference type="InterPro" id="IPR051913">
    <property type="entry name" value="GH2_Domain-Containing"/>
</dbReference>
<dbReference type="GO" id="GO:0005975">
    <property type="term" value="P:carbohydrate metabolic process"/>
    <property type="evidence" value="ECO:0007669"/>
    <property type="project" value="InterPro"/>
</dbReference>
<dbReference type="Gene3D" id="2.60.120.430">
    <property type="entry name" value="Galactose-binding lectin"/>
    <property type="match status" value="1"/>
</dbReference>
<evidence type="ECO:0000256" key="1">
    <source>
        <dbReference type="ARBA" id="ARBA00007401"/>
    </source>
</evidence>
<dbReference type="SUPFAM" id="SSF49303">
    <property type="entry name" value="beta-Galactosidase/glucuronidase domain"/>
    <property type="match status" value="1"/>
</dbReference>
<dbReference type="InterPro" id="IPR036156">
    <property type="entry name" value="Beta-gal/glucu_dom_sf"/>
</dbReference>
<dbReference type="RefSeq" id="WP_119325004.1">
    <property type="nucleotide sequence ID" value="NZ_AP025739.1"/>
</dbReference>
<dbReference type="SUPFAM" id="SSF51445">
    <property type="entry name" value="(Trans)glycosidases"/>
    <property type="match status" value="1"/>
</dbReference>
<organism evidence="4 5">
    <name type="scientific">Capsulimonas corticalis</name>
    <dbReference type="NCBI Taxonomy" id="2219043"/>
    <lineage>
        <taxon>Bacteria</taxon>
        <taxon>Bacillati</taxon>
        <taxon>Armatimonadota</taxon>
        <taxon>Armatimonadia</taxon>
        <taxon>Capsulimonadales</taxon>
        <taxon>Capsulimonadaceae</taxon>
        <taxon>Capsulimonas</taxon>
    </lineage>
</organism>
<dbReference type="Gene3D" id="2.60.120.260">
    <property type="entry name" value="Galactose-binding domain-like"/>
    <property type="match status" value="1"/>
</dbReference>
<dbReference type="AlphaFoldDB" id="A0A402D696"/>
<dbReference type="KEGG" id="ccot:CCAX7_40870"/>
<evidence type="ECO:0000313" key="5">
    <source>
        <dbReference type="Proteomes" id="UP000287394"/>
    </source>
</evidence>
<dbReference type="Gene3D" id="2.60.40.10">
    <property type="entry name" value="Immunoglobulins"/>
    <property type="match status" value="1"/>
</dbReference>
<dbReference type="OrthoDB" id="9801077at2"/>
<dbReference type="InterPro" id="IPR006103">
    <property type="entry name" value="Glyco_hydro_2_cat"/>
</dbReference>
<dbReference type="EMBL" id="AP025739">
    <property type="protein sequence ID" value="BDI32036.1"/>
    <property type="molecule type" value="Genomic_DNA"/>
</dbReference>
<dbReference type="Proteomes" id="UP000287394">
    <property type="component" value="Chromosome"/>
</dbReference>
<evidence type="ECO:0000256" key="2">
    <source>
        <dbReference type="ARBA" id="ARBA00022801"/>
    </source>
</evidence>
<sequence length="1180" mass="125469">MLKWTAAALPLLMVGQCGLSVAAPAAGNDASSSLLPNSGWRLTLDPQAQWRDDTLYLPGDVNLSAMPVHPPTGGWSALNASSGIAVSLPGTVEEHYWGRSPAHVLNPADPNQVVNGDGSYTGVSWWSRSFTPPRLKPGERLIFSFPGARLRAEVYVNGELVGYDAVTETAFEADATRAVKPNQPNTLAVRITNPGGNFAWVDFDRLKWGKYDLPISHGFGGLDGGIAMAARGPVAVTDLAMLNNPDPRKITFTAQVSSTGPAYDGPVALSICQHGKAIWTGTAAARITSGGTATVTKSVTLASAKLWSVGRPNLYQGVAAIPSIAHSDRAATFGFRWFTATGVGSDAELLLNGKRIVVKSSISWGLWSPNGMFPDQAAADREVAAARAIGLNAVQNHRHMPKPIVLDTFDRAGLMRYCEAGAGGFTYLWEKEPAYASQGPIDTSGAGGEPTEFYNKYELCKVLAMIKAERSHPSAIIWSLQNEASLNRRNPKVYYVLRKMREADPSRIVMLESGFSTSDQVWSLPYSRDLMIDTGKGSGWNDTHTADDSPGSVYLDRYYHSATDFKYGPDVKAEVRVWGEMASGASPDDHTAMNAWYKSHGVPGYDRAAHEAIETAYDKFLDAYGFRVAFPSAEAIFRGAADKHYDNAARMLANGRINNWNDYLVLSGWESTAIDNHSGMVDALRMPKTDPAPIHAAAAPALLVIRAPHMVVALGDPASVDIHLVNEIGLKGRYTLKVTAAGGDGKTFFTESSPVVVAGGDTFGQPLQTGVAIQPRGRGTLSVTASLISPAGAVALKQTEKLLVVDTQPKALKTSVATLGSPQFGAALQKRFGVASVPYTSALGKVDTIVIDPSAPGETAHWQSTQVEAATIHTADNPELYTAQMYGHAGPVVHYADLAPGTAHVDLYFAETYFDQPGKRVFDVALNGQTVLQDFDIVQAAGGPNIPIVKSFPVEIGAGGGLDLAIPSVRADNASIAAIRITDSQGRVTREVFRKSSYRDPQGNLWNALGGTGYDWSLSTSDLIARVRDGARLVILSNDSEGADAQSAASALAKERVLTYSGMAGTSGPSWLGFWYFGKSHWLLSGLPSNCVLGWPYQITSGNGMIVTAPGLDAVIGYGMHHSTTLGLGAAVVPCGQGQIVLFCLPGLAQAFSSDRADGFDPVTARRIVYNALAGPGAAQ</sequence>
<evidence type="ECO:0000313" key="4">
    <source>
        <dbReference type="EMBL" id="BDI32036.1"/>
    </source>
</evidence>
<keyword evidence="3" id="KW-0326">Glycosidase</keyword>
<proteinExistence type="inferred from homology"/>
<evidence type="ECO:0000256" key="3">
    <source>
        <dbReference type="ARBA" id="ARBA00023295"/>
    </source>
</evidence>
<dbReference type="SUPFAM" id="SSF49785">
    <property type="entry name" value="Galactose-binding domain-like"/>
    <property type="match status" value="1"/>
</dbReference>
<dbReference type="Pfam" id="PF02836">
    <property type="entry name" value="Glyco_hydro_2_C"/>
    <property type="match status" value="1"/>
</dbReference>
<comment type="similarity">
    <text evidence="1">Belongs to the glycosyl hydrolase 2 family.</text>
</comment>
<dbReference type="PANTHER" id="PTHR42732">
    <property type="entry name" value="BETA-GALACTOSIDASE"/>
    <property type="match status" value="1"/>
</dbReference>
<dbReference type="GO" id="GO:0004553">
    <property type="term" value="F:hydrolase activity, hydrolyzing O-glycosyl compounds"/>
    <property type="evidence" value="ECO:0007669"/>
    <property type="project" value="InterPro"/>
</dbReference>
<dbReference type="InterPro" id="IPR021720">
    <property type="entry name" value="Malectin_dom"/>
</dbReference>
<dbReference type="Gene3D" id="3.20.20.80">
    <property type="entry name" value="Glycosidases"/>
    <property type="match status" value="1"/>
</dbReference>
<gene>
    <name evidence="4" type="ORF">CCAX7_40870</name>
</gene>
<accession>A0A402D696</accession>
<dbReference type="InterPro" id="IPR013783">
    <property type="entry name" value="Ig-like_fold"/>
</dbReference>
<keyword evidence="2" id="KW-0378">Hydrolase</keyword>
<name>A0A402D696_9BACT</name>
<protein>
    <submittedName>
        <fullName evidence="4">Uncharacterized protein</fullName>
    </submittedName>
</protein>
<keyword evidence="5" id="KW-1185">Reference proteome</keyword>
<dbReference type="InterPro" id="IPR017853">
    <property type="entry name" value="GH"/>
</dbReference>
<dbReference type="Pfam" id="PF11721">
    <property type="entry name" value="Malectin"/>
    <property type="match status" value="1"/>
</dbReference>
<dbReference type="InterPro" id="IPR008979">
    <property type="entry name" value="Galactose-bd-like_sf"/>
</dbReference>
<reference evidence="4 5" key="1">
    <citation type="journal article" date="2019" name="Int. J. Syst. Evol. Microbiol.">
        <title>Capsulimonas corticalis gen. nov., sp. nov., an aerobic capsulated bacterium, of a novel bacterial order, Capsulimonadales ord. nov., of the class Armatimonadia of the phylum Armatimonadetes.</title>
        <authorList>
            <person name="Li J."/>
            <person name="Kudo C."/>
            <person name="Tonouchi A."/>
        </authorList>
    </citation>
    <scope>NUCLEOTIDE SEQUENCE [LARGE SCALE GENOMIC DNA]</scope>
    <source>
        <strain evidence="4 5">AX-7</strain>
    </source>
</reference>
<dbReference type="PANTHER" id="PTHR42732:SF2">
    <property type="entry name" value="BETA-MANNOSIDASE"/>
    <property type="match status" value="1"/>
</dbReference>